<evidence type="ECO:0000313" key="4">
    <source>
        <dbReference type="Proteomes" id="UP000230233"/>
    </source>
</evidence>
<accession>A0A2G5TWB4</accession>
<keyword evidence="2" id="KW-0732">Signal</keyword>
<comment type="caution">
    <text evidence="3">The sequence shown here is derived from an EMBL/GenBank/DDBJ whole genome shotgun (WGS) entry which is preliminary data.</text>
</comment>
<evidence type="ECO:0000313" key="3">
    <source>
        <dbReference type="EMBL" id="PIC31554.1"/>
    </source>
</evidence>
<feature type="compositionally biased region" description="Polar residues" evidence="1">
    <location>
        <begin position="428"/>
        <end position="460"/>
    </location>
</feature>
<protein>
    <recommendedName>
        <fullName evidence="5">DUF19 domain-containing protein</fullName>
    </recommendedName>
</protein>
<feature type="region of interest" description="Disordered" evidence="1">
    <location>
        <begin position="428"/>
        <end position="474"/>
    </location>
</feature>
<name>A0A2G5TWB4_9PELO</name>
<dbReference type="AlphaFoldDB" id="A0A2G5TWB4"/>
<evidence type="ECO:0008006" key="5">
    <source>
        <dbReference type="Google" id="ProtNLM"/>
    </source>
</evidence>
<dbReference type="EMBL" id="PDUG01000004">
    <property type="protein sequence ID" value="PIC31554.1"/>
    <property type="molecule type" value="Genomic_DNA"/>
</dbReference>
<proteinExistence type="predicted"/>
<dbReference type="Proteomes" id="UP000230233">
    <property type="component" value="Chromosome IV"/>
</dbReference>
<evidence type="ECO:0000256" key="2">
    <source>
        <dbReference type="SAM" id="SignalP"/>
    </source>
</evidence>
<feature type="signal peptide" evidence="2">
    <location>
        <begin position="1"/>
        <end position="19"/>
    </location>
</feature>
<feature type="chain" id="PRO_5013815012" description="DUF19 domain-containing protein" evidence="2">
    <location>
        <begin position="20"/>
        <end position="491"/>
    </location>
</feature>
<sequence length="491" mass="55336">MKTFLVFVLFALFVFTKQSDDDDDAPSADNNDGEVNWSDETFQQCKNYGDENYDKCVGGHGGPTMSTTCTEDPTCVEEMYKRANVSVAAAMSAKNLTQCPWNRKLACFADVVETGELQVALKKEVELRCVEYYGCVADRFDEDVAHRLRKFWLGCRYADESISDMNPSCTLSTVDLVEPCIRRTDFSECVRSLKDKITRTIKFLCGAYEERRCARIQEKADRFESAALKVNYPITKCTHFSCVALTLKAIRTSGDEEICTTDQCRYDLKHRTNFALFEISTVDFFTSCDINQDFSAYKKCVHELKVSLHTEYAYLCSWNSAYTCRSIEEKPNATEAGRPPLSSIISFYVRVAIAAKNLHDCKDLACVKMKRTTLNETAEVLRKLYCRSYGDKERCGDLRNAQFPQLVTVVDDWTPCFANPEHAKCITTTPKSAKPTASSAGKSKTPQNAKIQNAEISENSENPEEQSKEQNSSGAPYLSIFSITLFVCLSK</sequence>
<organism evidence="3 4">
    <name type="scientific">Caenorhabditis nigoni</name>
    <dbReference type="NCBI Taxonomy" id="1611254"/>
    <lineage>
        <taxon>Eukaryota</taxon>
        <taxon>Metazoa</taxon>
        <taxon>Ecdysozoa</taxon>
        <taxon>Nematoda</taxon>
        <taxon>Chromadorea</taxon>
        <taxon>Rhabditida</taxon>
        <taxon>Rhabditina</taxon>
        <taxon>Rhabditomorpha</taxon>
        <taxon>Rhabditoidea</taxon>
        <taxon>Rhabditidae</taxon>
        <taxon>Peloderinae</taxon>
        <taxon>Caenorhabditis</taxon>
    </lineage>
</organism>
<reference evidence="4" key="1">
    <citation type="submission" date="2017-10" db="EMBL/GenBank/DDBJ databases">
        <title>Rapid genome shrinkage in a self-fertile nematode reveals novel sperm competition proteins.</title>
        <authorList>
            <person name="Yin D."/>
            <person name="Schwarz E.M."/>
            <person name="Thomas C.G."/>
            <person name="Felde R.L."/>
            <person name="Korf I.F."/>
            <person name="Cutter A.D."/>
            <person name="Schartner C.M."/>
            <person name="Ralston E.J."/>
            <person name="Meyer B.J."/>
            <person name="Haag E.S."/>
        </authorList>
    </citation>
    <scope>NUCLEOTIDE SEQUENCE [LARGE SCALE GENOMIC DNA]</scope>
    <source>
        <strain evidence="4">JU1422</strain>
    </source>
</reference>
<gene>
    <name evidence="3" type="primary">Cnig_chr_IV.g12220</name>
    <name evidence="3" type="ORF">B9Z55_012220</name>
</gene>
<keyword evidence="4" id="KW-1185">Reference proteome</keyword>
<evidence type="ECO:0000256" key="1">
    <source>
        <dbReference type="SAM" id="MobiDB-lite"/>
    </source>
</evidence>